<feature type="transmembrane region" description="Helical" evidence="11">
    <location>
        <begin position="177"/>
        <end position="198"/>
    </location>
</feature>
<keyword evidence="10" id="KW-0997">Cell inner membrane</keyword>
<feature type="domain" description="FtsX extracellular" evidence="13">
    <location>
        <begin position="62"/>
        <end position="158"/>
    </location>
</feature>
<evidence type="ECO:0000256" key="10">
    <source>
        <dbReference type="PIRNR" id="PIRNR003097"/>
    </source>
</evidence>
<evidence type="ECO:0000259" key="13">
    <source>
        <dbReference type="Pfam" id="PF18075"/>
    </source>
</evidence>
<keyword evidence="8 10" id="KW-0472">Membrane</keyword>
<proteinExistence type="inferred from homology"/>
<evidence type="ECO:0000256" key="3">
    <source>
        <dbReference type="ARBA" id="ARBA00021907"/>
    </source>
</evidence>
<keyword evidence="15" id="KW-1185">Reference proteome</keyword>
<protein>
    <recommendedName>
        <fullName evidence="3 10">Cell division protein FtsX</fullName>
    </recommendedName>
</protein>
<comment type="caution">
    <text evidence="14">The sequence shown here is derived from an EMBL/GenBank/DDBJ whole genome shotgun (WGS) entry which is preliminary data.</text>
</comment>
<gene>
    <name evidence="14" type="ORF">EV686_101453</name>
</gene>
<feature type="transmembrane region" description="Helical" evidence="11">
    <location>
        <begin position="277"/>
        <end position="296"/>
    </location>
</feature>
<dbReference type="InterPro" id="IPR004513">
    <property type="entry name" value="FtsX"/>
</dbReference>
<evidence type="ECO:0000256" key="8">
    <source>
        <dbReference type="ARBA" id="ARBA00023136"/>
    </source>
</evidence>
<evidence type="ECO:0000256" key="1">
    <source>
        <dbReference type="ARBA" id="ARBA00004651"/>
    </source>
</evidence>
<keyword evidence="7 11" id="KW-1133">Transmembrane helix</keyword>
<comment type="similarity">
    <text evidence="2 10">Belongs to the ABC-4 integral membrane protein family. FtsX subfamily.</text>
</comment>
<evidence type="ECO:0000256" key="9">
    <source>
        <dbReference type="ARBA" id="ARBA00023306"/>
    </source>
</evidence>
<dbReference type="GO" id="GO:0051301">
    <property type="term" value="P:cell division"/>
    <property type="evidence" value="ECO:0007669"/>
    <property type="project" value="UniProtKB-KW"/>
</dbReference>
<keyword evidence="9 10" id="KW-0131">Cell cycle</keyword>
<feature type="domain" description="ABC3 transporter permease C-terminal" evidence="12">
    <location>
        <begin position="182"/>
        <end position="297"/>
    </location>
</feature>
<dbReference type="OrthoDB" id="9813411at2"/>
<dbReference type="GO" id="GO:0032153">
    <property type="term" value="C:cell division site"/>
    <property type="evidence" value="ECO:0007669"/>
    <property type="project" value="TreeGrafter"/>
</dbReference>
<evidence type="ECO:0000256" key="7">
    <source>
        <dbReference type="ARBA" id="ARBA00022989"/>
    </source>
</evidence>
<dbReference type="PANTHER" id="PTHR47755">
    <property type="entry name" value="CELL DIVISION PROTEIN FTSX"/>
    <property type="match status" value="1"/>
</dbReference>
<feature type="transmembrane region" description="Helical" evidence="11">
    <location>
        <begin position="226"/>
        <end position="250"/>
    </location>
</feature>
<comment type="subcellular location">
    <subcellularLocation>
        <location evidence="10">Cell inner membrane</location>
    </subcellularLocation>
    <subcellularLocation>
        <location evidence="1">Cell membrane</location>
        <topology evidence="1">Multi-pass membrane protein</topology>
    </subcellularLocation>
</comment>
<dbReference type="InterPro" id="IPR003838">
    <property type="entry name" value="ABC3_permease_C"/>
</dbReference>
<dbReference type="InterPro" id="IPR040690">
    <property type="entry name" value="FtsX_ECD"/>
</dbReference>
<evidence type="ECO:0000256" key="2">
    <source>
        <dbReference type="ARBA" id="ARBA00007379"/>
    </source>
</evidence>
<dbReference type="Pfam" id="PF18075">
    <property type="entry name" value="FtsX_ECD"/>
    <property type="match status" value="1"/>
</dbReference>
<dbReference type="Pfam" id="PF02687">
    <property type="entry name" value="FtsX"/>
    <property type="match status" value="1"/>
</dbReference>
<dbReference type="PANTHER" id="PTHR47755:SF1">
    <property type="entry name" value="CELL DIVISION PROTEIN FTSX"/>
    <property type="match status" value="1"/>
</dbReference>
<evidence type="ECO:0000259" key="12">
    <source>
        <dbReference type="Pfam" id="PF02687"/>
    </source>
</evidence>
<evidence type="ECO:0000256" key="6">
    <source>
        <dbReference type="ARBA" id="ARBA00022692"/>
    </source>
</evidence>
<name>A0A4R3VFH5_9BURK</name>
<dbReference type="EMBL" id="SMBX01000001">
    <property type="protein sequence ID" value="TCV02991.1"/>
    <property type="molecule type" value="Genomic_DNA"/>
</dbReference>
<dbReference type="GO" id="GO:0005886">
    <property type="term" value="C:plasma membrane"/>
    <property type="evidence" value="ECO:0007669"/>
    <property type="project" value="UniProtKB-SubCell"/>
</dbReference>
<evidence type="ECO:0000313" key="15">
    <source>
        <dbReference type="Proteomes" id="UP000294692"/>
    </source>
</evidence>
<organism evidence="14 15">
    <name type="scientific">Paracandidimonas soli</name>
    <dbReference type="NCBI Taxonomy" id="1917182"/>
    <lineage>
        <taxon>Bacteria</taxon>
        <taxon>Pseudomonadati</taxon>
        <taxon>Pseudomonadota</taxon>
        <taxon>Betaproteobacteria</taxon>
        <taxon>Burkholderiales</taxon>
        <taxon>Alcaligenaceae</taxon>
        <taxon>Paracandidimonas</taxon>
    </lineage>
</organism>
<sequence length="302" mass="32349">MRRWLRQHHYALMVSLRRLAKQPFSSIANVLVIALSLTLPIVGASILLSAQPVLREVSVSPQLTLFLEQNVTAEQNRALAQQLQRDHGDVISSVQSIPKAQALNNLKSNPGWSSALSVLPGNPLPDALVVSLRDSENQAEEADRLAADLADLDGVDTVQLDSEWVRRLQAIMHTARIGLGLLGLGVILVVLATVFNTVRMQALTQREEIAVARLVGATETFVRRPFLYLGAMTGIAASLIAIGVAALALVPLNEALGHLAASYGAQFALQLPDASSLLLATVAVAILGAAAARWSVTRNTRF</sequence>
<evidence type="ECO:0000313" key="14">
    <source>
        <dbReference type="EMBL" id="TCV02991.1"/>
    </source>
</evidence>
<evidence type="ECO:0000256" key="4">
    <source>
        <dbReference type="ARBA" id="ARBA00022475"/>
    </source>
</evidence>
<comment type="function">
    <text evidence="10">Part of the ABC transporter FtsEX involved in cellular division.</text>
</comment>
<dbReference type="PIRSF" id="PIRSF003097">
    <property type="entry name" value="FtsX"/>
    <property type="match status" value="1"/>
</dbReference>
<keyword evidence="4 10" id="KW-1003">Cell membrane</keyword>
<dbReference type="Proteomes" id="UP000294692">
    <property type="component" value="Unassembled WGS sequence"/>
</dbReference>
<keyword evidence="6 11" id="KW-0812">Transmembrane</keyword>
<accession>A0A4R3VFH5</accession>
<evidence type="ECO:0000256" key="5">
    <source>
        <dbReference type="ARBA" id="ARBA00022618"/>
    </source>
</evidence>
<evidence type="ECO:0000256" key="11">
    <source>
        <dbReference type="SAM" id="Phobius"/>
    </source>
</evidence>
<keyword evidence="5 10" id="KW-0132">Cell division</keyword>
<dbReference type="AlphaFoldDB" id="A0A4R3VFH5"/>
<dbReference type="Gene3D" id="3.30.70.3040">
    <property type="match status" value="1"/>
</dbReference>
<dbReference type="RefSeq" id="WP_132473003.1">
    <property type="nucleotide sequence ID" value="NZ_JBEBWM010000034.1"/>
</dbReference>
<reference evidence="14 15" key="1">
    <citation type="submission" date="2019-03" db="EMBL/GenBank/DDBJ databases">
        <title>Genomic Encyclopedia of Type Strains, Phase IV (KMG-IV): sequencing the most valuable type-strain genomes for metagenomic binning, comparative biology and taxonomic classification.</title>
        <authorList>
            <person name="Goeker M."/>
        </authorList>
    </citation>
    <scope>NUCLEOTIDE SEQUENCE [LARGE SCALE GENOMIC DNA]</scope>
    <source>
        <strain evidence="14 15">DSM 100048</strain>
    </source>
</reference>